<feature type="transmembrane region" description="Helical" evidence="10">
    <location>
        <begin position="55"/>
        <end position="76"/>
    </location>
</feature>
<keyword evidence="9 10" id="KW-0472">Membrane</keyword>
<evidence type="ECO:0000256" key="6">
    <source>
        <dbReference type="ARBA" id="ARBA00022927"/>
    </source>
</evidence>
<dbReference type="GO" id="GO:0015450">
    <property type="term" value="F:protein-transporting ATPase activity"/>
    <property type="evidence" value="ECO:0007669"/>
    <property type="project" value="UniProtKB-UniRule"/>
</dbReference>
<dbReference type="InterPro" id="IPR004692">
    <property type="entry name" value="SecG"/>
</dbReference>
<keyword evidence="6 10" id="KW-0653">Protein transport</keyword>
<dbReference type="PANTHER" id="PTHR34182">
    <property type="entry name" value="PROTEIN-EXPORT MEMBRANE PROTEIN SECG"/>
    <property type="match status" value="1"/>
</dbReference>
<evidence type="ECO:0000256" key="8">
    <source>
        <dbReference type="ARBA" id="ARBA00023010"/>
    </source>
</evidence>
<evidence type="ECO:0000256" key="5">
    <source>
        <dbReference type="ARBA" id="ARBA00022692"/>
    </source>
</evidence>
<evidence type="ECO:0000256" key="1">
    <source>
        <dbReference type="ARBA" id="ARBA00004651"/>
    </source>
</evidence>
<comment type="caution">
    <text evidence="10">Lacks conserved residue(s) required for the propagation of feature annotation.</text>
</comment>
<comment type="subcellular location">
    <subcellularLocation>
        <location evidence="1 10">Cell membrane</location>
        <topology evidence="1 10">Multi-pass membrane protein</topology>
    </subcellularLocation>
</comment>
<keyword evidence="4 10" id="KW-1003">Cell membrane</keyword>
<comment type="caution">
    <text evidence="12">The sequence shown here is derived from an EMBL/GenBank/DDBJ whole genome shotgun (WGS) entry which is preliminary data.</text>
</comment>
<dbReference type="GO" id="GO:0005886">
    <property type="term" value="C:plasma membrane"/>
    <property type="evidence" value="ECO:0007669"/>
    <property type="project" value="UniProtKB-SubCell"/>
</dbReference>
<dbReference type="EMBL" id="VWSH01000002">
    <property type="protein sequence ID" value="KAA5534748.1"/>
    <property type="molecule type" value="Genomic_DNA"/>
</dbReference>
<sequence length="112" mass="11539">MTSVLIIVILVACVVLGFFVLVQKPKGGGLSGSFGSIGSQVMGVKQSGDVMEKGTWYTMAIIAVLCVGTVFTLDIVSPEKAAKQEQQQQQGQQGAGQQQGGAQQNAPQGAGK</sequence>
<dbReference type="GO" id="GO:0065002">
    <property type="term" value="P:intracellular protein transmembrane transport"/>
    <property type="evidence" value="ECO:0007669"/>
    <property type="project" value="TreeGrafter"/>
</dbReference>
<dbReference type="Proteomes" id="UP000323632">
    <property type="component" value="Unassembled WGS sequence"/>
</dbReference>
<comment type="function">
    <text evidence="10">Involved in protein export. Participates in an early event of protein translocation.</text>
</comment>
<feature type="compositionally biased region" description="Low complexity" evidence="11">
    <location>
        <begin position="100"/>
        <end position="112"/>
    </location>
</feature>
<evidence type="ECO:0000313" key="12">
    <source>
        <dbReference type="EMBL" id="KAA5534748.1"/>
    </source>
</evidence>
<evidence type="ECO:0000256" key="2">
    <source>
        <dbReference type="ARBA" id="ARBA00008445"/>
    </source>
</evidence>
<evidence type="ECO:0000256" key="10">
    <source>
        <dbReference type="RuleBase" id="RU365087"/>
    </source>
</evidence>
<proteinExistence type="inferred from homology"/>
<evidence type="ECO:0000256" key="4">
    <source>
        <dbReference type="ARBA" id="ARBA00022475"/>
    </source>
</evidence>
<comment type="similarity">
    <text evidence="2 10">Belongs to the SecG family.</text>
</comment>
<dbReference type="Pfam" id="PF03840">
    <property type="entry name" value="SecG"/>
    <property type="match status" value="1"/>
</dbReference>
<evidence type="ECO:0000256" key="9">
    <source>
        <dbReference type="ARBA" id="ARBA00023136"/>
    </source>
</evidence>
<accession>A0A5M6CHQ7</accession>
<evidence type="ECO:0000313" key="13">
    <source>
        <dbReference type="Proteomes" id="UP000323632"/>
    </source>
</evidence>
<dbReference type="GO" id="GO:0009306">
    <property type="term" value="P:protein secretion"/>
    <property type="evidence" value="ECO:0007669"/>
    <property type="project" value="UniProtKB-UniRule"/>
</dbReference>
<dbReference type="RefSeq" id="WP_150032427.1">
    <property type="nucleotide sequence ID" value="NZ_VWSH01000002.1"/>
</dbReference>
<dbReference type="GO" id="GO:0043952">
    <property type="term" value="P:protein transport by the Sec complex"/>
    <property type="evidence" value="ECO:0007669"/>
    <property type="project" value="TreeGrafter"/>
</dbReference>
<reference evidence="12 13" key="1">
    <citation type="submission" date="2019-09" db="EMBL/GenBank/DDBJ databases">
        <title>Genome sequence and assembly of Taibaiella sp.</title>
        <authorList>
            <person name="Chhetri G."/>
        </authorList>
    </citation>
    <scope>NUCLEOTIDE SEQUENCE [LARGE SCALE GENOMIC DNA]</scope>
    <source>
        <strain evidence="12 13">KVB11</strain>
    </source>
</reference>
<feature type="region of interest" description="Disordered" evidence="11">
    <location>
        <begin position="82"/>
        <end position="112"/>
    </location>
</feature>
<evidence type="ECO:0000256" key="3">
    <source>
        <dbReference type="ARBA" id="ARBA00022448"/>
    </source>
</evidence>
<organism evidence="12 13">
    <name type="scientific">Taibaiella lutea</name>
    <dbReference type="NCBI Taxonomy" id="2608001"/>
    <lineage>
        <taxon>Bacteria</taxon>
        <taxon>Pseudomonadati</taxon>
        <taxon>Bacteroidota</taxon>
        <taxon>Chitinophagia</taxon>
        <taxon>Chitinophagales</taxon>
        <taxon>Chitinophagaceae</taxon>
        <taxon>Taibaiella</taxon>
    </lineage>
</organism>
<keyword evidence="7 10" id="KW-1133">Transmembrane helix</keyword>
<dbReference type="NCBIfam" id="TIGR00810">
    <property type="entry name" value="secG"/>
    <property type="match status" value="1"/>
</dbReference>
<protein>
    <recommendedName>
        <fullName evidence="10">Protein-export membrane protein SecG</fullName>
    </recommendedName>
</protein>
<name>A0A5M6CHQ7_9BACT</name>
<keyword evidence="8 10" id="KW-0811">Translocation</keyword>
<keyword evidence="13" id="KW-1185">Reference proteome</keyword>
<keyword evidence="5 10" id="KW-0812">Transmembrane</keyword>
<gene>
    <name evidence="12" type="primary">secG</name>
    <name evidence="12" type="ORF">F0919_09045</name>
</gene>
<keyword evidence="3 10" id="KW-0813">Transport</keyword>
<dbReference type="PANTHER" id="PTHR34182:SF1">
    <property type="entry name" value="PROTEIN-EXPORT MEMBRANE PROTEIN SECG"/>
    <property type="match status" value="1"/>
</dbReference>
<evidence type="ECO:0000256" key="7">
    <source>
        <dbReference type="ARBA" id="ARBA00022989"/>
    </source>
</evidence>
<dbReference type="AlphaFoldDB" id="A0A5M6CHQ7"/>
<evidence type="ECO:0000256" key="11">
    <source>
        <dbReference type="SAM" id="MobiDB-lite"/>
    </source>
</evidence>